<evidence type="ECO:0000313" key="2">
    <source>
        <dbReference type="EMBL" id="CAB4172631.1"/>
    </source>
</evidence>
<name>A0A6J5PTE9_9CAUD</name>
<feature type="region of interest" description="Disordered" evidence="1">
    <location>
        <begin position="66"/>
        <end position="100"/>
    </location>
</feature>
<evidence type="ECO:0000313" key="3">
    <source>
        <dbReference type="EMBL" id="CAB4213949.1"/>
    </source>
</evidence>
<dbReference type="EMBL" id="LR796884">
    <property type="protein sequence ID" value="CAB4172631.1"/>
    <property type="molecule type" value="Genomic_DNA"/>
</dbReference>
<sequence>MRSSELAQTIRLMIDAGCSTEQIKLVCDAHANREDARRLEQRDRWREVKQKQRLSKVSTKTRVDIVDLSPSSSPSDGFPPPLYSNTIHPPSLTPSTPPSHTRLREAFDRFWKLYPKRTGKGAAEKAWAKSAARLDPEVILSAVAIYPWPEDPQFIPHPATWLNQKRWEDEPSNVTAFTPKAKERDLRNIPDNLLGNDDYWKKRRQQKEGLR</sequence>
<accession>A0A6J5PTE9</accession>
<evidence type="ECO:0000256" key="1">
    <source>
        <dbReference type="SAM" id="MobiDB-lite"/>
    </source>
</evidence>
<feature type="region of interest" description="Disordered" evidence="1">
    <location>
        <begin position="187"/>
        <end position="211"/>
    </location>
</feature>
<reference evidence="2" key="1">
    <citation type="submission" date="2020-05" db="EMBL/GenBank/DDBJ databases">
        <authorList>
            <person name="Chiriac C."/>
            <person name="Salcher M."/>
            <person name="Ghai R."/>
            <person name="Kavagutti S V."/>
        </authorList>
    </citation>
    <scope>NUCLEOTIDE SEQUENCE</scope>
</reference>
<gene>
    <name evidence="3" type="ORF">UFOVP1465_10</name>
    <name evidence="2" type="ORF">UFOVP937_35</name>
</gene>
<protein>
    <submittedName>
        <fullName evidence="2">Uncharacterized protein</fullName>
    </submittedName>
</protein>
<organism evidence="2">
    <name type="scientific">uncultured Caudovirales phage</name>
    <dbReference type="NCBI Taxonomy" id="2100421"/>
    <lineage>
        <taxon>Viruses</taxon>
        <taxon>Duplodnaviria</taxon>
        <taxon>Heunggongvirae</taxon>
        <taxon>Uroviricota</taxon>
        <taxon>Caudoviricetes</taxon>
        <taxon>Peduoviridae</taxon>
        <taxon>Maltschvirus</taxon>
        <taxon>Maltschvirus maltsch</taxon>
    </lineage>
</organism>
<proteinExistence type="predicted"/>
<dbReference type="EMBL" id="LR797408">
    <property type="protein sequence ID" value="CAB4213949.1"/>
    <property type="molecule type" value="Genomic_DNA"/>
</dbReference>